<keyword evidence="1" id="KW-1133">Transmembrane helix</keyword>
<accession>I3WK89</accession>
<evidence type="ECO:0000256" key="1">
    <source>
        <dbReference type="SAM" id="Phobius"/>
    </source>
</evidence>
<proteinExistence type="predicted"/>
<feature type="transmembrane region" description="Helical" evidence="1">
    <location>
        <begin position="83"/>
        <end position="106"/>
    </location>
</feature>
<dbReference type="AlphaFoldDB" id="I3WK89"/>
<dbReference type="EMBL" id="CP001361">
    <property type="protein sequence ID" value="AFL05302.1"/>
    <property type="molecule type" value="Genomic_DNA"/>
</dbReference>
<protein>
    <submittedName>
        <fullName evidence="2">Uncharacterized protein</fullName>
    </submittedName>
</protein>
<reference evidence="2 3" key="1">
    <citation type="journal article" date="2012" name="J. Bacteriol.">
        <title>Complete Genome Sequence of the Probiotic Bacterium Bifidobacterium bifidum Strain BGN4.</title>
        <authorList>
            <person name="Yu D.S."/>
            <person name="Jeong H."/>
            <person name="Lee D.H."/>
            <person name="Kwon S.K."/>
            <person name="Song J.Y."/>
            <person name="Kim B.K."/>
            <person name="Park M.S."/>
            <person name="Ji G.E."/>
            <person name="Oh T.K."/>
            <person name="Kim J.F."/>
        </authorList>
    </citation>
    <scope>NUCLEOTIDE SEQUENCE [LARGE SCALE GENOMIC DNA]</scope>
    <source>
        <strain evidence="2 3">BGN4</strain>
    </source>
</reference>
<dbReference type="HOGENOM" id="CLU_1507798_0_0_11"/>
<feature type="transmembrane region" description="Helical" evidence="1">
    <location>
        <begin position="134"/>
        <end position="153"/>
    </location>
</feature>
<feature type="transmembrane region" description="Helical" evidence="1">
    <location>
        <begin position="165"/>
        <end position="195"/>
    </location>
</feature>
<evidence type="ECO:0000313" key="2">
    <source>
        <dbReference type="EMBL" id="AFL05302.1"/>
    </source>
</evidence>
<keyword evidence="1" id="KW-0812">Transmembrane</keyword>
<sequence>MRWTRAASRTPSSGWAWCSSPSPRTARLSGKERNPSDCITMEHDSYTDVGGIAVMTSKQNNYLREREKANARSPFSKRTPERVIMCAGAVYSVGMAIFFALSYFGVISSTSEAARTSAQAVTALSRNSSNTALIILYAIVTAGVAAVTIYMAVKHMQPGPRFKWTVGWMIFVMVFSLFTADMVGLIAFGVAFGMYMTRDWQLLRAVNAANAGKRSSKR</sequence>
<organism evidence="2 3">
    <name type="scientific">Bifidobacterium bifidum BGN4</name>
    <dbReference type="NCBI Taxonomy" id="484020"/>
    <lineage>
        <taxon>Bacteria</taxon>
        <taxon>Bacillati</taxon>
        <taxon>Actinomycetota</taxon>
        <taxon>Actinomycetes</taxon>
        <taxon>Bifidobacteriales</taxon>
        <taxon>Bifidobacteriaceae</taxon>
        <taxon>Bifidobacterium</taxon>
    </lineage>
</organism>
<keyword evidence="1" id="KW-0472">Membrane</keyword>
<dbReference type="Proteomes" id="UP000006173">
    <property type="component" value="Chromosome"/>
</dbReference>
<evidence type="ECO:0000313" key="3">
    <source>
        <dbReference type="Proteomes" id="UP000006173"/>
    </source>
</evidence>
<dbReference type="KEGG" id="bbf:BBB_1712"/>
<name>I3WK89_BIFBI</name>
<dbReference type="PATRIC" id="fig|484020.3.peg.1694"/>
<gene>
    <name evidence="2" type="ORF">BBB_1712</name>
</gene>